<feature type="domain" description="ApeI dehydratase-like" evidence="3">
    <location>
        <begin position="29"/>
        <end position="109"/>
    </location>
</feature>
<dbReference type="PANTHER" id="PTHR30272">
    <property type="entry name" value="3-HYDROXYACYL-[ACYL-CARRIER-PROTEIN] DEHYDRATASE"/>
    <property type="match status" value="1"/>
</dbReference>
<sequence>MTIQIPTAAPLAAYDRWWPDTTTEPLVLHARKTVDATEPSLRGHFPRFPIYPGVFVLETLSQLVRAGLPGGTARLCRVSSLRLVAPLLVGDELSIEATARPQDGSTWEVSATGTRRDGSVCATMRVTCTTDGRSAPAGAGVLEHPQVRALLPQRFPMLLVDRVLELRAGESITTIKAITANEPCYADLPDDADPSCFAYPVSLLVESLGQSAALLWQHSEQPAEKRGPHRHLLFLTARGYEVSGEAHPGDVVRHVVRLDQVVADTGFCHGESWVGDRRIARVETLMAAQRPDEQLR</sequence>
<dbReference type="InterPro" id="IPR054545">
    <property type="entry name" value="ApeI-like"/>
</dbReference>
<comment type="caution">
    <text evidence="4">The sequence shown here is derived from an EMBL/GenBank/DDBJ whole genome shotgun (WGS) entry which is preliminary data.</text>
</comment>
<dbReference type="Gene3D" id="3.10.129.10">
    <property type="entry name" value="Hotdog Thioesterase"/>
    <property type="match status" value="2"/>
</dbReference>
<keyword evidence="5" id="KW-1185">Reference proteome</keyword>
<dbReference type="InterPro" id="IPR013114">
    <property type="entry name" value="FabA_FabZ"/>
</dbReference>
<comment type="similarity">
    <text evidence="1">Belongs to the thioester dehydratase family. FabZ subfamily.</text>
</comment>
<evidence type="ECO:0000256" key="2">
    <source>
        <dbReference type="ARBA" id="ARBA00023239"/>
    </source>
</evidence>
<dbReference type="Proteomes" id="UP000647017">
    <property type="component" value="Unassembled WGS sequence"/>
</dbReference>
<gene>
    <name evidence="4" type="ORF">Van01_21420</name>
</gene>
<accession>A0ABQ4HTE3</accession>
<dbReference type="SUPFAM" id="SSF54637">
    <property type="entry name" value="Thioesterase/thiol ester dehydrase-isomerase"/>
    <property type="match status" value="2"/>
</dbReference>
<keyword evidence="2" id="KW-0456">Lyase</keyword>
<proteinExistence type="inferred from homology"/>
<dbReference type="RefSeq" id="WP_204005213.1">
    <property type="nucleotide sequence ID" value="NZ_BOOZ01000009.1"/>
</dbReference>
<name>A0ABQ4HTE3_9ACTN</name>
<evidence type="ECO:0000313" key="4">
    <source>
        <dbReference type="EMBL" id="GIJ08928.1"/>
    </source>
</evidence>
<organism evidence="4 5">
    <name type="scientific">Micromonospora andamanensis</name>
    <dbReference type="NCBI Taxonomy" id="1287068"/>
    <lineage>
        <taxon>Bacteria</taxon>
        <taxon>Bacillati</taxon>
        <taxon>Actinomycetota</taxon>
        <taxon>Actinomycetes</taxon>
        <taxon>Micromonosporales</taxon>
        <taxon>Micromonosporaceae</taxon>
        <taxon>Micromonospora</taxon>
    </lineage>
</organism>
<dbReference type="EMBL" id="BOOZ01000009">
    <property type="protein sequence ID" value="GIJ08928.1"/>
    <property type="molecule type" value="Genomic_DNA"/>
</dbReference>
<protein>
    <recommendedName>
        <fullName evidence="3">ApeI dehydratase-like domain-containing protein</fullName>
    </recommendedName>
</protein>
<evidence type="ECO:0000313" key="5">
    <source>
        <dbReference type="Proteomes" id="UP000647017"/>
    </source>
</evidence>
<dbReference type="Pfam" id="PF22818">
    <property type="entry name" value="ApeI-like"/>
    <property type="match status" value="1"/>
</dbReference>
<evidence type="ECO:0000256" key="1">
    <source>
        <dbReference type="ARBA" id="ARBA00009174"/>
    </source>
</evidence>
<dbReference type="InterPro" id="IPR029069">
    <property type="entry name" value="HotDog_dom_sf"/>
</dbReference>
<evidence type="ECO:0000259" key="3">
    <source>
        <dbReference type="Pfam" id="PF22818"/>
    </source>
</evidence>
<dbReference type="Pfam" id="PF07977">
    <property type="entry name" value="FabA"/>
    <property type="match status" value="1"/>
</dbReference>
<dbReference type="PANTHER" id="PTHR30272:SF1">
    <property type="entry name" value="3-HYDROXYACYL-[ACYL-CARRIER-PROTEIN] DEHYDRATASE"/>
    <property type="match status" value="1"/>
</dbReference>
<reference evidence="4 5" key="1">
    <citation type="submission" date="2021-01" db="EMBL/GenBank/DDBJ databases">
        <title>Whole genome shotgun sequence of Verrucosispora andamanensis NBRC 109075.</title>
        <authorList>
            <person name="Komaki H."/>
            <person name="Tamura T."/>
        </authorList>
    </citation>
    <scope>NUCLEOTIDE SEQUENCE [LARGE SCALE GENOMIC DNA]</scope>
    <source>
        <strain evidence="4 5">NBRC 109075</strain>
    </source>
</reference>